<dbReference type="Proteomes" id="UP001439008">
    <property type="component" value="Unassembled WGS sequence"/>
</dbReference>
<evidence type="ECO:0000313" key="7">
    <source>
        <dbReference type="EMBL" id="MES1921081.1"/>
    </source>
</evidence>
<evidence type="ECO:0000256" key="4">
    <source>
        <dbReference type="ARBA" id="ARBA00023136"/>
    </source>
</evidence>
<comment type="subcellular location">
    <subcellularLocation>
        <location evidence="1">Membrane</location>
        <topology evidence="1">Multi-pass membrane protein</topology>
    </subcellularLocation>
</comment>
<feature type="transmembrane region" description="Helical" evidence="5">
    <location>
        <begin position="272"/>
        <end position="293"/>
    </location>
</feature>
<comment type="caution">
    <text evidence="7">The sequence shown here is derived from an EMBL/GenBank/DDBJ whole genome shotgun (WGS) entry which is preliminary data.</text>
</comment>
<evidence type="ECO:0000256" key="5">
    <source>
        <dbReference type="SAM" id="Phobius"/>
    </source>
</evidence>
<accession>A0ABV2AN43</accession>
<evidence type="ECO:0000259" key="6">
    <source>
        <dbReference type="Pfam" id="PF01490"/>
    </source>
</evidence>
<evidence type="ECO:0000313" key="8">
    <source>
        <dbReference type="Proteomes" id="UP001439008"/>
    </source>
</evidence>
<gene>
    <name evidence="7" type="ORF">MHBO_002670</name>
</gene>
<proteinExistence type="predicted"/>
<feature type="transmembrane region" description="Helical" evidence="5">
    <location>
        <begin position="21"/>
        <end position="46"/>
    </location>
</feature>
<sequence length="374" mass="43563">MRNLNKVKLWLTERRLSYDNKFSLFIFCLTVTKSMLGSFIFFQPLIIFNTGIFIAIFLQILSMAFSFYTFVVIGYYAALDQEIHWYSDLYLRFGVPFSVCTDIINVLVRTISNSYYLSFASKLIYVRTQKKIEFYGIVLMMGFLILLPLSLFKNLRSLRFLTIVNFALLIAILISTLVDLFKGERQKIPLAPSNWYNVFIAIPVYSGSFDCHVLILDFYKDFKKNAFRNSLERYSKISFLAFLIYFSLCFLYGIFFAFAYGNHDYDFVPSKFSALLIVFSLILSYSYFVGSILKSLDAILGKINKSAYEKSQPFVFRSIKLFFIVSITIVIAIFIKNLNLLVLFGIFGIDDCLYIPCAHCDFNRKQFCDHYKSH</sequence>
<organism evidence="7 8">
    <name type="scientific">Bonamia ostreae</name>
    <dbReference type="NCBI Taxonomy" id="126728"/>
    <lineage>
        <taxon>Eukaryota</taxon>
        <taxon>Sar</taxon>
        <taxon>Rhizaria</taxon>
        <taxon>Endomyxa</taxon>
        <taxon>Ascetosporea</taxon>
        <taxon>Haplosporida</taxon>
        <taxon>Bonamia</taxon>
    </lineage>
</organism>
<keyword evidence="2 5" id="KW-0812">Transmembrane</keyword>
<dbReference type="PANTHER" id="PTHR22950">
    <property type="entry name" value="AMINO ACID TRANSPORTER"/>
    <property type="match status" value="1"/>
</dbReference>
<feature type="transmembrane region" description="Helical" evidence="5">
    <location>
        <begin position="132"/>
        <end position="151"/>
    </location>
</feature>
<keyword evidence="8" id="KW-1185">Reference proteome</keyword>
<protein>
    <recommendedName>
        <fullName evidence="6">Amino acid transporter transmembrane domain-containing protein</fullName>
    </recommendedName>
</protein>
<feature type="domain" description="Amino acid transporter transmembrane" evidence="6">
    <location>
        <begin position="27"/>
        <end position="348"/>
    </location>
</feature>
<feature type="transmembrane region" description="Helical" evidence="5">
    <location>
        <begin position="198"/>
        <end position="219"/>
    </location>
</feature>
<dbReference type="Pfam" id="PF01490">
    <property type="entry name" value="Aa_trans"/>
    <property type="match status" value="1"/>
</dbReference>
<evidence type="ECO:0000256" key="3">
    <source>
        <dbReference type="ARBA" id="ARBA00022989"/>
    </source>
</evidence>
<keyword evidence="3 5" id="KW-1133">Transmembrane helix</keyword>
<evidence type="ECO:0000256" key="2">
    <source>
        <dbReference type="ARBA" id="ARBA00022692"/>
    </source>
</evidence>
<feature type="transmembrane region" description="Helical" evidence="5">
    <location>
        <begin position="239"/>
        <end position="260"/>
    </location>
</feature>
<dbReference type="InterPro" id="IPR013057">
    <property type="entry name" value="AA_transpt_TM"/>
</dbReference>
<evidence type="ECO:0000256" key="1">
    <source>
        <dbReference type="ARBA" id="ARBA00004141"/>
    </source>
</evidence>
<feature type="transmembrane region" description="Helical" evidence="5">
    <location>
        <begin position="314"/>
        <end position="335"/>
    </location>
</feature>
<name>A0ABV2AN43_9EUKA</name>
<keyword evidence="4 5" id="KW-0472">Membrane</keyword>
<feature type="transmembrane region" description="Helical" evidence="5">
    <location>
        <begin position="158"/>
        <end position="178"/>
    </location>
</feature>
<feature type="transmembrane region" description="Helical" evidence="5">
    <location>
        <begin position="89"/>
        <end position="112"/>
    </location>
</feature>
<dbReference type="EMBL" id="JBDODL010001068">
    <property type="protein sequence ID" value="MES1921081.1"/>
    <property type="molecule type" value="Genomic_DNA"/>
</dbReference>
<reference evidence="7 8" key="1">
    <citation type="journal article" date="2024" name="BMC Biol.">
        <title>Comparative genomics of Ascetosporea gives new insight into the evolutionary basis for animal parasitism in Rhizaria.</title>
        <authorList>
            <person name="Hiltunen Thoren M."/>
            <person name="Onut-Brannstrom I."/>
            <person name="Alfjorden A."/>
            <person name="Peckova H."/>
            <person name="Swords F."/>
            <person name="Hooper C."/>
            <person name="Holzer A.S."/>
            <person name="Bass D."/>
            <person name="Burki F."/>
        </authorList>
    </citation>
    <scope>NUCLEOTIDE SEQUENCE [LARGE SCALE GENOMIC DNA]</scope>
    <source>
        <strain evidence="7">20-A016</strain>
    </source>
</reference>
<feature type="transmembrane region" description="Helical" evidence="5">
    <location>
        <begin position="52"/>
        <end position="77"/>
    </location>
</feature>